<feature type="binding site" evidence="12">
    <location>
        <position position="20"/>
    </location>
    <ligand>
        <name>[4Fe-4S] cluster</name>
        <dbReference type="ChEBI" id="CHEBI:49883"/>
        <label>1</label>
        <note>4Fe-4S-S-AdoMet</note>
    </ligand>
</feature>
<evidence type="ECO:0000313" key="15">
    <source>
        <dbReference type="Proteomes" id="UP000886741"/>
    </source>
</evidence>
<evidence type="ECO:0000256" key="11">
    <source>
        <dbReference type="ARBA" id="ARBA00048697"/>
    </source>
</evidence>
<dbReference type="GO" id="GO:1904047">
    <property type="term" value="F:S-adenosyl-L-methionine binding"/>
    <property type="evidence" value="ECO:0007669"/>
    <property type="project" value="UniProtKB-UniRule"/>
</dbReference>
<evidence type="ECO:0000256" key="2">
    <source>
        <dbReference type="ARBA" id="ARBA00022485"/>
    </source>
</evidence>
<evidence type="ECO:0000259" key="13">
    <source>
        <dbReference type="PROSITE" id="PS51918"/>
    </source>
</evidence>
<dbReference type="GO" id="GO:0005525">
    <property type="term" value="F:GTP binding"/>
    <property type="evidence" value="ECO:0007669"/>
    <property type="project" value="UniProtKB-UniRule"/>
</dbReference>
<feature type="binding site" evidence="12">
    <location>
        <position position="26"/>
    </location>
    <ligand>
        <name>S-adenosyl-L-methionine</name>
        <dbReference type="ChEBI" id="CHEBI:59789"/>
    </ligand>
</feature>
<keyword evidence="5 12" id="KW-0547">Nucleotide-binding</keyword>
<comment type="similarity">
    <text evidence="12">Belongs to the radical SAM superfamily. MoaA family.</text>
</comment>
<dbReference type="AlphaFoldDB" id="A0A9D1FB73"/>
<proteinExistence type="inferred from homology"/>
<feature type="binding site" evidence="12">
    <location>
        <position position="188"/>
    </location>
    <ligand>
        <name>S-adenosyl-L-methionine</name>
        <dbReference type="ChEBI" id="CHEBI:59789"/>
    </ligand>
</feature>
<dbReference type="GO" id="GO:0061799">
    <property type="term" value="F:cyclic pyranopterin monophosphate synthase activity"/>
    <property type="evidence" value="ECO:0007669"/>
    <property type="project" value="TreeGrafter"/>
</dbReference>
<dbReference type="HAMAP" id="MF_01225_B">
    <property type="entry name" value="MoaA_B"/>
    <property type="match status" value="1"/>
</dbReference>
<keyword evidence="10 12" id="KW-0456">Lyase</keyword>
<dbReference type="CDD" id="cd01335">
    <property type="entry name" value="Radical_SAM"/>
    <property type="match status" value="1"/>
</dbReference>
<dbReference type="InterPro" id="IPR007197">
    <property type="entry name" value="rSAM"/>
</dbReference>
<dbReference type="GO" id="GO:0046872">
    <property type="term" value="F:metal ion binding"/>
    <property type="evidence" value="ECO:0007669"/>
    <property type="project" value="UniProtKB-KW"/>
</dbReference>
<dbReference type="InterPro" id="IPR013483">
    <property type="entry name" value="MoaA"/>
</dbReference>
<feature type="binding site" evidence="12">
    <location>
        <position position="63"/>
    </location>
    <ligand>
        <name>GTP</name>
        <dbReference type="ChEBI" id="CHEBI:37565"/>
    </ligand>
</feature>
<evidence type="ECO:0000256" key="9">
    <source>
        <dbReference type="ARBA" id="ARBA00023150"/>
    </source>
</evidence>
<keyword evidence="8 12" id="KW-0342">GTP-binding</keyword>
<name>A0A9D1FB73_9FIRM</name>
<dbReference type="PROSITE" id="PS51918">
    <property type="entry name" value="RADICAL_SAM"/>
    <property type="match status" value="1"/>
</dbReference>
<dbReference type="InterPro" id="IPR040064">
    <property type="entry name" value="MoaA-like"/>
</dbReference>
<protein>
    <recommendedName>
        <fullName evidence="1 12">GTP 3',8-cyclase</fullName>
        <ecNumber evidence="1 12">4.1.99.22</ecNumber>
    </recommendedName>
    <alternativeName>
        <fullName evidence="12">Molybdenum cofactor biosynthesis protein A</fullName>
    </alternativeName>
</protein>
<dbReference type="SMART" id="SM00729">
    <property type="entry name" value="Elp3"/>
    <property type="match status" value="1"/>
</dbReference>
<feature type="binding site" evidence="12">
    <location>
        <position position="27"/>
    </location>
    <ligand>
        <name>[4Fe-4S] cluster</name>
        <dbReference type="ChEBI" id="CHEBI:49883"/>
        <label>1</label>
        <note>4Fe-4S-S-AdoMet</note>
    </ligand>
</feature>
<evidence type="ECO:0000256" key="1">
    <source>
        <dbReference type="ARBA" id="ARBA00012167"/>
    </source>
</evidence>
<reference evidence="14" key="1">
    <citation type="submission" date="2020-10" db="EMBL/GenBank/DDBJ databases">
        <authorList>
            <person name="Gilroy R."/>
        </authorList>
    </citation>
    <scope>NUCLEOTIDE SEQUENCE</scope>
    <source>
        <strain evidence="14">ChiBcec16-1751</strain>
    </source>
</reference>
<feature type="binding site" evidence="12">
    <location>
        <position position="13"/>
    </location>
    <ligand>
        <name>GTP</name>
        <dbReference type="ChEBI" id="CHEBI:37565"/>
    </ligand>
</feature>
<feature type="binding site" evidence="12">
    <location>
        <begin position="255"/>
        <end position="257"/>
    </location>
    <ligand>
        <name>GTP</name>
        <dbReference type="ChEBI" id="CHEBI:37565"/>
    </ligand>
</feature>
<keyword evidence="4 12" id="KW-0479">Metal-binding</keyword>
<keyword evidence="9 12" id="KW-0501">Molybdenum cofactor biosynthesis</keyword>
<dbReference type="InterPro" id="IPR006638">
    <property type="entry name" value="Elp3/MiaA/NifB-like_rSAM"/>
</dbReference>
<dbReference type="EMBL" id="DVJJ01000148">
    <property type="protein sequence ID" value="HIS65638.1"/>
    <property type="molecule type" value="Genomic_DNA"/>
</dbReference>
<feature type="binding site" evidence="12">
    <location>
        <position position="67"/>
    </location>
    <ligand>
        <name>S-adenosyl-L-methionine</name>
        <dbReference type="ChEBI" id="CHEBI:59789"/>
    </ligand>
</feature>
<feature type="binding site" evidence="12">
    <location>
        <position position="24"/>
    </location>
    <ligand>
        <name>[4Fe-4S] cluster</name>
        <dbReference type="ChEBI" id="CHEBI:49883"/>
        <label>1</label>
        <note>4Fe-4S-S-AdoMet</note>
    </ligand>
</feature>
<organism evidence="14 15">
    <name type="scientific">Candidatus Avoscillospira avistercoris</name>
    <dbReference type="NCBI Taxonomy" id="2840707"/>
    <lineage>
        <taxon>Bacteria</taxon>
        <taxon>Bacillati</taxon>
        <taxon>Bacillota</taxon>
        <taxon>Clostridia</taxon>
        <taxon>Eubacteriales</taxon>
        <taxon>Oscillospiraceae</taxon>
        <taxon>Oscillospiraceae incertae sedis</taxon>
        <taxon>Candidatus Avoscillospira</taxon>
    </lineage>
</organism>
<feature type="binding site" evidence="12">
    <location>
        <position position="267"/>
    </location>
    <ligand>
        <name>[4Fe-4S] cluster</name>
        <dbReference type="ChEBI" id="CHEBI:49883"/>
        <label>2</label>
        <note>4Fe-4S-substrate</note>
    </ligand>
</feature>
<dbReference type="PROSITE" id="PS01305">
    <property type="entry name" value="MOAA_NIFB_PQQE"/>
    <property type="match status" value="1"/>
</dbReference>
<dbReference type="InterPro" id="IPR000385">
    <property type="entry name" value="MoaA_NifB_PqqE_Fe-S-bd_CS"/>
</dbReference>
<comment type="pathway">
    <text evidence="12">Cofactor biosynthesis; molybdopterin biosynthesis.</text>
</comment>
<sequence>MLDQFQREIHYLRISVTDRCNLRCVYCMPESGVECLPHSAILTYEQIARLVEQFAALGVTHIRLTGGEPLVRPQLHKLVAAIRAVPGIQRITLTTNGILLSQQLPQLLEAGIDGVNISLDTLDRQQFAAITRRDLLLETLSGLEVALGVPGLTVKVNCVPTEANRDQLVPLAALAKDRDLSVRFIEMMPIGLGRNLGRLTQEEVLAQLTDAFGAPLDCPPPPGAGPSTYRTFPGFTGRVGFISAVSHQFCHNCNRVRLTATGYLKTCLQYETGRDLKALLDGGASDDELRRVIAETIRQKPASHHFSTAAQSGDEAMNMHQIGG</sequence>
<dbReference type="SUPFAM" id="SSF102114">
    <property type="entry name" value="Radical SAM enzymes"/>
    <property type="match status" value="1"/>
</dbReference>
<dbReference type="Pfam" id="PF04055">
    <property type="entry name" value="Radical_SAM"/>
    <property type="match status" value="1"/>
</dbReference>
<evidence type="ECO:0000256" key="5">
    <source>
        <dbReference type="ARBA" id="ARBA00022741"/>
    </source>
</evidence>
<comment type="cofactor">
    <cofactor evidence="12">
        <name>[4Fe-4S] cluster</name>
        <dbReference type="ChEBI" id="CHEBI:49883"/>
    </cofactor>
    <text evidence="12">Binds 2 [4Fe-4S] clusters. Binds 1 [4Fe-4S] cluster coordinated with 3 cysteines and an exchangeable S-adenosyl-L-methionine and 1 [4Fe-4S] cluster coordinated with 3 cysteines and the GTP-derived substrate.</text>
</comment>
<dbReference type="Proteomes" id="UP000886741">
    <property type="component" value="Unassembled WGS sequence"/>
</dbReference>
<dbReference type="EC" id="4.1.99.22" evidence="1 12"/>
<comment type="caution">
    <text evidence="14">The sequence shown here is derived from an EMBL/GenBank/DDBJ whole genome shotgun (WGS) entry which is preliminary data.</text>
</comment>
<keyword evidence="6 12" id="KW-0408">Iron</keyword>
<dbReference type="SFLD" id="SFLDG01386">
    <property type="entry name" value="main_SPASM_domain-containing"/>
    <property type="match status" value="1"/>
</dbReference>
<feature type="binding site" evidence="12">
    <location>
        <position position="94"/>
    </location>
    <ligand>
        <name>GTP</name>
        <dbReference type="ChEBI" id="CHEBI:37565"/>
    </ligand>
</feature>
<accession>A0A9D1FB73</accession>
<feature type="binding site" evidence="12">
    <location>
        <position position="155"/>
    </location>
    <ligand>
        <name>GTP</name>
        <dbReference type="ChEBI" id="CHEBI:37565"/>
    </ligand>
</feature>
<evidence type="ECO:0000256" key="6">
    <source>
        <dbReference type="ARBA" id="ARBA00023004"/>
    </source>
</evidence>
<dbReference type="InterPro" id="IPR013785">
    <property type="entry name" value="Aldolase_TIM"/>
</dbReference>
<keyword evidence="3 12" id="KW-0949">S-adenosyl-L-methionine</keyword>
<dbReference type="SFLD" id="SFLDS00029">
    <property type="entry name" value="Radical_SAM"/>
    <property type="match status" value="1"/>
</dbReference>
<dbReference type="CDD" id="cd21117">
    <property type="entry name" value="Twitch_MoaA"/>
    <property type="match status" value="1"/>
</dbReference>
<dbReference type="NCBIfam" id="TIGR02666">
    <property type="entry name" value="moaA"/>
    <property type="match status" value="1"/>
</dbReference>
<comment type="catalytic activity">
    <reaction evidence="11 12">
        <text>GTP + AH2 + S-adenosyl-L-methionine = (8S)-3',8-cyclo-7,8-dihydroguanosine 5'-triphosphate + 5'-deoxyadenosine + L-methionine + A + H(+)</text>
        <dbReference type="Rhea" id="RHEA:49576"/>
        <dbReference type="ChEBI" id="CHEBI:13193"/>
        <dbReference type="ChEBI" id="CHEBI:15378"/>
        <dbReference type="ChEBI" id="CHEBI:17319"/>
        <dbReference type="ChEBI" id="CHEBI:17499"/>
        <dbReference type="ChEBI" id="CHEBI:37565"/>
        <dbReference type="ChEBI" id="CHEBI:57844"/>
        <dbReference type="ChEBI" id="CHEBI:59789"/>
        <dbReference type="ChEBI" id="CHEBI:131766"/>
        <dbReference type="EC" id="4.1.99.22"/>
    </reaction>
</comment>
<keyword evidence="2 12" id="KW-0004">4Fe-4S</keyword>
<dbReference type="SFLD" id="SFLDG01067">
    <property type="entry name" value="SPASM/twitch_domain_containing"/>
    <property type="match status" value="1"/>
</dbReference>
<reference evidence="14" key="2">
    <citation type="journal article" date="2021" name="PeerJ">
        <title>Extensive microbial diversity within the chicken gut microbiome revealed by metagenomics and culture.</title>
        <authorList>
            <person name="Gilroy R."/>
            <person name="Ravi A."/>
            <person name="Getino M."/>
            <person name="Pursley I."/>
            <person name="Horton D.L."/>
            <person name="Alikhan N.F."/>
            <person name="Baker D."/>
            <person name="Gharbi K."/>
            <person name="Hall N."/>
            <person name="Watson M."/>
            <person name="Adriaenssens E.M."/>
            <person name="Foster-Nyarko E."/>
            <person name="Jarju S."/>
            <person name="Secka A."/>
            <person name="Antonio M."/>
            <person name="Oren A."/>
            <person name="Chaudhuri R.R."/>
            <person name="La Ragione R."/>
            <person name="Hildebrand F."/>
            <person name="Pallen M.J."/>
        </authorList>
    </citation>
    <scope>NUCLEOTIDE SEQUENCE</scope>
    <source>
        <strain evidence="14">ChiBcec16-1751</strain>
    </source>
</reference>
<feature type="binding site" evidence="12">
    <location>
        <position position="118"/>
    </location>
    <ligand>
        <name>S-adenosyl-L-methionine</name>
        <dbReference type="ChEBI" id="CHEBI:59789"/>
    </ligand>
</feature>
<dbReference type="PANTHER" id="PTHR22960:SF0">
    <property type="entry name" value="MOLYBDENUM COFACTOR BIOSYNTHESIS PROTEIN 1"/>
    <property type="match status" value="1"/>
</dbReference>
<dbReference type="InterPro" id="IPR050105">
    <property type="entry name" value="MoCo_biosynth_MoaA/MoaC"/>
</dbReference>
<dbReference type="GO" id="GO:0006777">
    <property type="term" value="P:Mo-molybdopterin cofactor biosynthetic process"/>
    <property type="evidence" value="ECO:0007669"/>
    <property type="project" value="UniProtKB-UniRule"/>
</dbReference>
<dbReference type="InterPro" id="IPR058240">
    <property type="entry name" value="rSAM_sf"/>
</dbReference>
<comment type="subunit">
    <text evidence="12">Monomer and homodimer.</text>
</comment>
<dbReference type="GO" id="GO:0061798">
    <property type="term" value="F:GTP 3',8'-cyclase activity"/>
    <property type="evidence" value="ECO:0007669"/>
    <property type="project" value="UniProtKB-UniRule"/>
</dbReference>
<dbReference type="PANTHER" id="PTHR22960">
    <property type="entry name" value="MOLYBDOPTERIN COFACTOR SYNTHESIS PROTEIN A"/>
    <property type="match status" value="1"/>
</dbReference>
<dbReference type="InterPro" id="IPR010505">
    <property type="entry name" value="MoaA_twitch"/>
</dbReference>
<evidence type="ECO:0000313" key="14">
    <source>
        <dbReference type="EMBL" id="HIS65638.1"/>
    </source>
</evidence>
<dbReference type="GO" id="GO:0051539">
    <property type="term" value="F:4 iron, 4 sulfur cluster binding"/>
    <property type="evidence" value="ECO:0007669"/>
    <property type="project" value="UniProtKB-UniRule"/>
</dbReference>
<evidence type="ECO:0000256" key="4">
    <source>
        <dbReference type="ARBA" id="ARBA00022723"/>
    </source>
</evidence>
<evidence type="ECO:0000256" key="12">
    <source>
        <dbReference type="HAMAP-Rule" id="MF_01225"/>
    </source>
</evidence>
<dbReference type="Gene3D" id="3.20.20.70">
    <property type="entry name" value="Aldolase class I"/>
    <property type="match status" value="1"/>
</dbReference>
<evidence type="ECO:0000256" key="3">
    <source>
        <dbReference type="ARBA" id="ARBA00022691"/>
    </source>
</evidence>
<feature type="binding site" evidence="12">
    <location>
        <position position="250"/>
    </location>
    <ligand>
        <name>[4Fe-4S] cluster</name>
        <dbReference type="ChEBI" id="CHEBI:49883"/>
        <label>2</label>
        <note>4Fe-4S-substrate</note>
    </ligand>
</feature>
<evidence type="ECO:0000256" key="8">
    <source>
        <dbReference type="ARBA" id="ARBA00023134"/>
    </source>
</evidence>
<evidence type="ECO:0000256" key="7">
    <source>
        <dbReference type="ARBA" id="ARBA00023014"/>
    </source>
</evidence>
<keyword evidence="7 12" id="KW-0411">Iron-sulfur</keyword>
<feature type="domain" description="Radical SAM core" evidence="13">
    <location>
        <begin position="4"/>
        <end position="215"/>
    </location>
</feature>
<evidence type="ECO:0000256" key="10">
    <source>
        <dbReference type="ARBA" id="ARBA00023239"/>
    </source>
</evidence>
<dbReference type="Pfam" id="PF06463">
    <property type="entry name" value="Mob_synth_C"/>
    <property type="match status" value="1"/>
</dbReference>
<gene>
    <name evidence="12 14" type="primary">moaA</name>
    <name evidence="14" type="ORF">IAA83_09795</name>
</gene>
<comment type="function">
    <text evidence="12">Catalyzes the cyclization of GTP to (8S)-3',8-cyclo-7,8-dihydroguanosine 5'-triphosphate.</text>
</comment>
<feature type="binding site" evidence="12">
    <location>
        <position position="253"/>
    </location>
    <ligand>
        <name>[4Fe-4S] cluster</name>
        <dbReference type="ChEBI" id="CHEBI:49883"/>
        <label>2</label>
        <note>4Fe-4S-substrate</note>
    </ligand>
</feature>
<dbReference type="SFLD" id="SFLDG01383">
    <property type="entry name" value="cyclic_pyranopterin_phosphate"/>
    <property type="match status" value="1"/>
</dbReference>